<dbReference type="Pfam" id="PF25601">
    <property type="entry name" value="AAA_lid_14"/>
    <property type="match status" value="1"/>
</dbReference>
<dbReference type="Gene3D" id="3.40.50.2300">
    <property type="match status" value="1"/>
</dbReference>
<proteinExistence type="predicted"/>
<dbReference type="PANTHER" id="PTHR32071">
    <property type="entry name" value="TRANSCRIPTIONAL REGULATORY PROTEIN"/>
    <property type="match status" value="1"/>
</dbReference>
<dbReference type="Proteomes" id="UP001596410">
    <property type="component" value="Unassembled WGS sequence"/>
</dbReference>
<evidence type="ECO:0000256" key="3">
    <source>
        <dbReference type="ARBA" id="ARBA00023015"/>
    </source>
</evidence>
<dbReference type="PRINTS" id="PR01590">
    <property type="entry name" value="HTHFIS"/>
</dbReference>
<dbReference type="InterPro" id="IPR002197">
    <property type="entry name" value="HTH_Fis"/>
</dbReference>
<evidence type="ECO:0000259" key="5">
    <source>
        <dbReference type="PROSITE" id="PS50045"/>
    </source>
</evidence>
<evidence type="ECO:0000313" key="7">
    <source>
        <dbReference type="Proteomes" id="UP001596410"/>
    </source>
</evidence>
<evidence type="ECO:0000313" key="6">
    <source>
        <dbReference type="EMBL" id="MFC7062360.1"/>
    </source>
</evidence>
<dbReference type="EMBL" id="JBHSZV010000027">
    <property type="protein sequence ID" value="MFC7062360.1"/>
    <property type="molecule type" value="Genomic_DNA"/>
</dbReference>
<dbReference type="RefSeq" id="WP_204712184.1">
    <property type="nucleotide sequence ID" value="NZ_JBHSZV010000027.1"/>
</dbReference>
<dbReference type="InterPro" id="IPR002078">
    <property type="entry name" value="Sigma_54_int"/>
</dbReference>
<dbReference type="Pfam" id="PF14532">
    <property type="entry name" value="Sigma54_activ_2"/>
    <property type="match status" value="1"/>
</dbReference>
<keyword evidence="4" id="KW-0804">Transcription</keyword>
<dbReference type="Gene3D" id="3.40.50.10660">
    <property type="entry name" value="PrpR receptor domain-like"/>
    <property type="match status" value="1"/>
</dbReference>
<organism evidence="6 7">
    <name type="scientific">Halobacillus seohaensis</name>
    <dbReference type="NCBI Taxonomy" id="447421"/>
    <lineage>
        <taxon>Bacteria</taxon>
        <taxon>Bacillati</taxon>
        <taxon>Bacillota</taxon>
        <taxon>Bacilli</taxon>
        <taxon>Bacillales</taxon>
        <taxon>Bacillaceae</taxon>
        <taxon>Halobacillus</taxon>
    </lineage>
</organism>
<comment type="caution">
    <text evidence="6">The sequence shown here is derived from an EMBL/GenBank/DDBJ whole genome shotgun (WGS) entry which is preliminary data.</text>
</comment>
<reference evidence="7" key="1">
    <citation type="journal article" date="2019" name="Int. J. Syst. Evol. Microbiol.">
        <title>The Global Catalogue of Microorganisms (GCM) 10K type strain sequencing project: providing services to taxonomists for standard genome sequencing and annotation.</title>
        <authorList>
            <consortium name="The Broad Institute Genomics Platform"/>
            <consortium name="The Broad Institute Genome Sequencing Center for Infectious Disease"/>
            <person name="Wu L."/>
            <person name="Ma J."/>
        </authorList>
    </citation>
    <scope>NUCLEOTIDE SEQUENCE [LARGE SCALE GENOMIC DNA]</scope>
    <source>
        <strain evidence="7">CGMCC 4.1621</strain>
    </source>
</reference>
<evidence type="ECO:0000256" key="4">
    <source>
        <dbReference type="ARBA" id="ARBA00023163"/>
    </source>
</evidence>
<protein>
    <submittedName>
        <fullName evidence="6">PrpR N-terminal domain-containing protein</fullName>
    </submittedName>
</protein>
<dbReference type="InterPro" id="IPR009057">
    <property type="entry name" value="Homeodomain-like_sf"/>
</dbReference>
<dbReference type="Gene3D" id="3.40.50.300">
    <property type="entry name" value="P-loop containing nucleotide triphosphate hydrolases"/>
    <property type="match status" value="1"/>
</dbReference>
<feature type="domain" description="Sigma-54 factor interaction" evidence="5">
    <location>
        <begin position="302"/>
        <end position="506"/>
    </location>
</feature>
<keyword evidence="7" id="KW-1185">Reference proteome</keyword>
<dbReference type="Pfam" id="PF06506">
    <property type="entry name" value="PrpR_N"/>
    <property type="match status" value="1"/>
</dbReference>
<dbReference type="InterPro" id="IPR058031">
    <property type="entry name" value="AAA_lid_NorR"/>
</dbReference>
<keyword evidence="2" id="KW-0067">ATP-binding</keyword>
<dbReference type="SUPFAM" id="SSF46689">
    <property type="entry name" value="Homeodomain-like"/>
    <property type="match status" value="1"/>
</dbReference>
<dbReference type="PROSITE" id="PS50045">
    <property type="entry name" value="SIGMA54_INTERACT_4"/>
    <property type="match status" value="1"/>
</dbReference>
<accession>A0ABW2ENC5</accession>
<name>A0ABW2ENC5_9BACI</name>
<gene>
    <name evidence="6" type="ORF">ACFQIC_10865</name>
</gene>
<dbReference type="Pfam" id="PF02954">
    <property type="entry name" value="HTH_8"/>
    <property type="match status" value="1"/>
</dbReference>
<keyword evidence="1" id="KW-0547">Nucleotide-binding</keyword>
<keyword evidence="3" id="KW-0805">Transcription regulation</keyword>
<dbReference type="InterPro" id="IPR027417">
    <property type="entry name" value="P-loop_NTPase"/>
</dbReference>
<dbReference type="SUPFAM" id="SSF159800">
    <property type="entry name" value="PrpR receptor domain-like"/>
    <property type="match status" value="1"/>
</dbReference>
<dbReference type="Gene3D" id="1.10.10.60">
    <property type="entry name" value="Homeodomain-like"/>
    <property type="match status" value="1"/>
</dbReference>
<dbReference type="InterPro" id="IPR010524">
    <property type="entry name" value="Sig_transdc_resp-reg_PrpR_N"/>
</dbReference>
<dbReference type="SUPFAM" id="SSF52540">
    <property type="entry name" value="P-loop containing nucleoside triphosphate hydrolases"/>
    <property type="match status" value="1"/>
</dbReference>
<evidence type="ECO:0000256" key="1">
    <source>
        <dbReference type="ARBA" id="ARBA00022741"/>
    </source>
</evidence>
<evidence type="ECO:0000256" key="2">
    <source>
        <dbReference type="ARBA" id="ARBA00022840"/>
    </source>
</evidence>
<sequence>MIKTLVIAPYQGLAEIVKSYQNYDNELQVDIKLGNLEDGVSIAKRAESEGYDIIISRGGTSNLIQEETNLPVVDIKVSGYDMLRIFTLLKGTNGKAALVGFSNISRGASTICSILDMEVQTITISNSEEVNAHLDGLKREHYSVVIGDVVTVQQAEKIGLQGILITSGKEAVLDSFEEAKRLYHLFQGMQSQASVYSEAIEQFPQPMITLDQKGQVALKNHSYRKELGEDLVSSPQFQGFLEQTFTENIEMWTVVHYHGKSYQLRAYPLNDDKKLVNFIIQNDLLTEEEGIEIHTHPSRTSISGDSSFARNLRNSLQHYVAMDSPLWIEGEQGTGRMMYAANIHFESYGHRAPLLSINLLKISVVQLNEILSKAYEQLPKKGTIVFLNVHELAIEEQVRIKDLVQKLSNRYKVMIISNDGMEELVKEKRIDHDLYFKLPNALIYLPPLCERIEDVKDLVQAFITQNHMNYGNETIGIREDALSLLLEYPWPGNVDQLKKTVEKLMVTSETSYIEGTDVERVLQDSGRQSQANTNDTMKIEGTLKDMEKKIIQQVMEQEKNNQSKVANRLGMNRTTLWRKLNS</sequence>
<dbReference type="Gene3D" id="1.10.8.60">
    <property type="match status" value="1"/>
</dbReference>